<dbReference type="GO" id="GO:0016020">
    <property type="term" value="C:membrane"/>
    <property type="evidence" value="ECO:0007669"/>
    <property type="project" value="InterPro"/>
</dbReference>
<keyword evidence="8 11" id="KW-0472">Membrane</keyword>
<dbReference type="Gene3D" id="1.20.1510.10">
    <property type="entry name" value="Cation efflux protein transmembrane domain"/>
    <property type="match status" value="1"/>
</dbReference>
<dbReference type="PANTHER" id="PTHR46531:SF1">
    <property type="entry name" value="ZINC TRANSPORTER 6"/>
    <property type="match status" value="1"/>
</dbReference>
<dbReference type="GO" id="GO:0008324">
    <property type="term" value="F:monoatomic cation transmembrane transporter activity"/>
    <property type="evidence" value="ECO:0007669"/>
    <property type="project" value="InterPro"/>
</dbReference>
<keyword evidence="2" id="KW-0813">Transport</keyword>
<reference evidence="13 14" key="1">
    <citation type="submission" date="2014-11" db="EMBL/GenBank/DDBJ databases">
        <title>Genetic blueprint of the zoonotic pathogen Toxocara canis.</title>
        <authorList>
            <person name="Zhu X.-Q."/>
            <person name="Korhonen P.K."/>
            <person name="Cai H."/>
            <person name="Young N.D."/>
            <person name="Nejsum P."/>
            <person name="von Samson-Himmelstjerna G."/>
            <person name="Boag P.R."/>
            <person name="Tan P."/>
            <person name="Li Q."/>
            <person name="Min J."/>
            <person name="Yang Y."/>
            <person name="Wang X."/>
            <person name="Fang X."/>
            <person name="Hall R.S."/>
            <person name="Hofmann A."/>
            <person name="Sternberg P.W."/>
            <person name="Jex A.R."/>
            <person name="Gasser R.B."/>
        </authorList>
    </citation>
    <scope>NUCLEOTIDE SEQUENCE [LARGE SCALE GENOMIC DNA]</scope>
    <source>
        <strain evidence="13">PN_DK_2014</strain>
    </source>
</reference>
<organism evidence="13 14">
    <name type="scientific">Toxocara canis</name>
    <name type="common">Canine roundworm</name>
    <dbReference type="NCBI Taxonomy" id="6265"/>
    <lineage>
        <taxon>Eukaryota</taxon>
        <taxon>Metazoa</taxon>
        <taxon>Ecdysozoa</taxon>
        <taxon>Nematoda</taxon>
        <taxon>Chromadorea</taxon>
        <taxon>Rhabditida</taxon>
        <taxon>Spirurina</taxon>
        <taxon>Ascaridomorpha</taxon>
        <taxon>Ascaridoidea</taxon>
        <taxon>Toxocaridae</taxon>
        <taxon>Toxocara</taxon>
    </lineage>
</organism>
<keyword evidence="3 11" id="KW-0812">Transmembrane</keyword>
<evidence type="ECO:0000256" key="3">
    <source>
        <dbReference type="ARBA" id="ARBA00022692"/>
    </source>
</evidence>
<protein>
    <submittedName>
        <fullName evidence="13">Zinc transporter 6-A</fullName>
    </submittedName>
</protein>
<dbReference type="Proteomes" id="UP000031036">
    <property type="component" value="Unassembled WGS sequence"/>
</dbReference>
<keyword evidence="6" id="KW-0333">Golgi apparatus</keyword>
<evidence type="ECO:0000256" key="4">
    <source>
        <dbReference type="ARBA" id="ARBA00022833"/>
    </source>
</evidence>
<evidence type="ECO:0000256" key="7">
    <source>
        <dbReference type="ARBA" id="ARBA00023065"/>
    </source>
</evidence>
<comment type="subcellular location">
    <subcellularLocation>
        <location evidence="1">Golgi apparatus</location>
        <location evidence="1">trans-Golgi network membrane</location>
        <topology evidence="1">Multi-pass membrane protein</topology>
    </subcellularLocation>
</comment>
<dbReference type="GO" id="GO:0006829">
    <property type="term" value="P:zinc ion transport"/>
    <property type="evidence" value="ECO:0007669"/>
    <property type="project" value="TreeGrafter"/>
</dbReference>
<accession>A0A0B2V0I7</accession>
<evidence type="ECO:0000256" key="6">
    <source>
        <dbReference type="ARBA" id="ARBA00023034"/>
    </source>
</evidence>
<dbReference type="GO" id="GO:0005794">
    <property type="term" value="C:Golgi apparatus"/>
    <property type="evidence" value="ECO:0007669"/>
    <property type="project" value="UniProtKB-SubCell"/>
</dbReference>
<feature type="transmembrane region" description="Helical" evidence="11">
    <location>
        <begin position="210"/>
        <end position="227"/>
    </location>
</feature>
<feature type="transmembrane region" description="Helical" evidence="11">
    <location>
        <begin position="184"/>
        <end position="203"/>
    </location>
</feature>
<evidence type="ECO:0000313" key="13">
    <source>
        <dbReference type="EMBL" id="KHN74984.1"/>
    </source>
</evidence>
<dbReference type="SUPFAM" id="SSF161111">
    <property type="entry name" value="Cation efflux protein transmembrane domain-like"/>
    <property type="match status" value="1"/>
</dbReference>
<dbReference type="AlphaFoldDB" id="A0A0B2V0I7"/>
<dbReference type="OMA" id="NIVCTGF"/>
<feature type="transmembrane region" description="Helical" evidence="11">
    <location>
        <begin position="46"/>
        <end position="65"/>
    </location>
</feature>
<dbReference type="InterPro" id="IPR027469">
    <property type="entry name" value="Cation_efflux_TMD_sf"/>
</dbReference>
<evidence type="ECO:0000256" key="10">
    <source>
        <dbReference type="ARBA" id="ARBA00045455"/>
    </source>
</evidence>
<feature type="transmembrane region" description="Helical" evidence="11">
    <location>
        <begin position="119"/>
        <end position="138"/>
    </location>
</feature>
<feature type="transmembrane region" description="Helical" evidence="11">
    <location>
        <begin position="16"/>
        <end position="34"/>
    </location>
</feature>
<sequence length="372" mass="40647">MGGISIEWSNGNVRHACLWAGVCAICTLLLLGIVSVTRSLVLTSAAWLSVFSFFSLVSTIVSLSVTHKPSASYSFGFARAPVLAVFSTTVLATLSSIFLIKESVEHLLESEQHSHPHRLYMVGALAASLSLEIAAYAVKNQPFQHVLTASSSSSLQEHFADVSHAICYVLPGLSVFLLPRLNAMSILAFLTTCACLVTHWFVADLWWMDAVAALVLSLCVFATMWPLSTYTGRILLQTSPPHVHNQLDRCMSEASTVDGVLELRSAHFWQLDFGSMAGTVDVRVRRDADEQRVLAAVTEKLSSVVSLLTVQVVKDAAASWRAHEAALPPNYYPPMIPQQITHSVSQPIFPPEHSNDHGDEHGHAHDVHVIHH</sequence>
<proteinExistence type="predicted"/>
<evidence type="ECO:0000256" key="11">
    <source>
        <dbReference type="SAM" id="Phobius"/>
    </source>
</evidence>
<feature type="transmembrane region" description="Helical" evidence="11">
    <location>
        <begin position="77"/>
        <end position="99"/>
    </location>
</feature>
<gene>
    <name evidence="13" type="primary">slc30a6-a</name>
    <name evidence="13" type="ORF">Tcan_17437</name>
</gene>
<comment type="caution">
    <text evidence="13">The sequence shown here is derived from an EMBL/GenBank/DDBJ whole genome shotgun (WGS) entry which is preliminary data.</text>
</comment>
<evidence type="ECO:0000256" key="1">
    <source>
        <dbReference type="ARBA" id="ARBA00004166"/>
    </source>
</evidence>
<keyword evidence="5 11" id="KW-1133">Transmembrane helix</keyword>
<feature type="domain" description="Cation efflux protein transmembrane" evidence="12">
    <location>
        <begin position="19"/>
        <end position="236"/>
    </location>
</feature>
<keyword evidence="14" id="KW-1185">Reference proteome</keyword>
<evidence type="ECO:0000313" key="14">
    <source>
        <dbReference type="Proteomes" id="UP000031036"/>
    </source>
</evidence>
<evidence type="ECO:0000256" key="8">
    <source>
        <dbReference type="ARBA" id="ARBA00023136"/>
    </source>
</evidence>
<comment type="function">
    <text evidence="10">Has probably no intrinsic transporter activity but together with SLC30A5 forms a functional zinc ion:proton antiporter heterodimer, mediating zinc entry into the lumen of organelles along the secretory pathway. As part of that zinc ion:proton antiporter, contributes to zinc ion homeostasis within the early secretory pathway and regulates the activation and folding of enzymes like alkaline phosphatases and enzymes involved in phosphatidylinositol glycan anchor biosynthesis.</text>
</comment>
<dbReference type="STRING" id="6265.A0A0B2V0I7"/>
<evidence type="ECO:0000256" key="9">
    <source>
        <dbReference type="ARBA" id="ARBA00038600"/>
    </source>
</evidence>
<evidence type="ECO:0000259" key="12">
    <source>
        <dbReference type="Pfam" id="PF01545"/>
    </source>
</evidence>
<dbReference type="EMBL" id="JPKZ01002802">
    <property type="protein sequence ID" value="KHN74984.1"/>
    <property type="molecule type" value="Genomic_DNA"/>
</dbReference>
<keyword evidence="4" id="KW-0862">Zinc</keyword>
<name>A0A0B2V0I7_TOXCA</name>
<dbReference type="Pfam" id="PF01545">
    <property type="entry name" value="Cation_efflux"/>
    <property type="match status" value="1"/>
</dbReference>
<dbReference type="PANTHER" id="PTHR46531">
    <property type="entry name" value="ZINC TRANSPORTER 6"/>
    <property type="match status" value="1"/>
</dbReference>
<dbReference type="InterPro" id="IPR058533">
    <property type="entry name" value="Cation_efflux_TM"/>
</dbReference>
<evidence type="ECO:0000256" key="2">
    <source>
        <dbReference type="ARBA" id="ARBA00022448"/>
    </source>
</evidence>
<comment type="subunit">
    <text evidence="9">Heterodimer with SLC30A5; form a functional zinc ion transmembrane transporter.</text>
</comment>
<keyword evidence="7" id="KW-0406">Ion transport</keyword>
<dbReference type="OrthoDB" id="5382797at2759"/>
<evidence type="ECO:0000256" key="5">
    <source>
        <dbReference type="ARBA" id="ARBA00022989"/>
    </source>
</evidence>
<dbReference type="InterPro" id="IPR052005">
    <property type="entry name" value="CDF_SLC30A"/>
</dbReference>